<dbReference type="Gene3D" id="1.10.260.40">
    <property type="entry name" value="lambda repressor-like DNA-binding domains"/>
    <property type="match status" value="1"/>
</dbReference>
<sequence>MREIAKLAGVSTATVSRVMNNPDTVSPERREKVEAVMTAFSYQPHQRKRPKPTNLFGVIVPDITNPFFSQFLDVLEKEAYLHGRSILFFNSRHDRHQERIYLEECARHNVDGVFLLPLTCETGFLEHLQALPYPVVMLTRTSSLITSFAVDHEKGGRLAAEHLIKKGHRRFGYVGVRAGLEAKLNGFSDYLTERHFILPDECCFDIKADGDLNAFVVRCYQEKKPPTAFFCMNDVTAEKLLITLQKHGIEEVDVVGFDDSMTARLMAFSSVAQPIREMAYRGFEEMLVLVKNKGEKSETYTSLLFPPKLVVR</sequence>
<dbReference type="AlphaFoldDB" id="A0A1E5BZ36"/>
<evidence type="ECO:0000313" key="6">
    <source>
        <dbReference type="Proteomes" id="UP000095039"/>
    </source>
</evidence>
<protein>
    <recommendedName>
        <fullName evidence="4">HTH lacI-type domain-containing protein</fullName>
    </recommendedName>
</protein>
<dbReference type="GO" id="GO:0003700">
    <property type="term" value="F:DNA-binding transcription factor activity"/>
    <property type="evidence" value="ECO:0007669"/>
    <property type="project" value="TreeGrafter"/>
</dbReference>
<organism evidence="5 6">
    <name type="scientific">Enterovibrio norvegicus FF-454</name>
    <dbReference type="NCBI Taxonomy" id="1185651"/>
    <lineage>
        <taxon>Bacteria</taxon>
        <taxon>Pseudomonadati</taxon>
        <taxon>Pseudomonadota</taxon>
        <taxon>Gammaproteobacteria</taxon>
        <taxon>Vibrionales</taxon>
        <taxon>Vibrionaceae</taxon>
        <taxon>Enterovibrio</taxon>
    </lineage>
</organism>
<reference evidence="5 6" key="1">
    <citation type="journal article" date="2012" name="Science">
        <title>Ecological populations of bacteria act as socially cohesive units of antibiotic production and resistance.</title>
        <authorList>
            <person name="Cordero O.X."/>
            <person name="Wildschutte H."/>
            <person name="Kirkup B."/>
            <person name="Proehl S."/>
            <person name="Ngo L."/>
            <person name="Hussain F."/>
            <person name="Le Roux F."/>
            <person name="Mincer T."/>
            <person name="Polz M.F."/>
        </authorList>
    </citation>
    <scope>NUCLEOTIDE SEQUENCE [LARGE SCALE GENOMIC DNA]</scope>
    <source>
        <strain evidence="5 6">FF-454</strain>
    </source>
</reference>
<dbReference type="InterPro" id="IPR000843">
    <property type="entry name" value="HTH_LacI"/>
</dbReference>
<dbReference type="PROSITE" id="PS50932">
    <property type="entry name" value="HTH_LACI_2"/>
    <property type="match status" value="1"/>
</dbReference>
<dbReference type="GO" id="GO:0000976">
    <property type="term" value="F:transcription cis-regulatory region binding"/>
    <property type="evidence" value="ECO:0007669"/>
    <property type="project" value="TreeGrafter"/>
</dbReference>
<dbReference type="InterPro" id="IPR010982">
    <property type="entry name" value="Lambda_DNA-bd_dom_sf"/>
</dbReference>
<dbReference type="SUPFAM" id="SSF53822">
    <property type="entry name" value="Periplasmic binding protein-like I"/>
    <property type="match status" value="1"/>
</dbReference>
<keyword evidence="3" id="KW-0804">Transcription</keyword>
<dbReference type="Gene3D" id="3.40.50.2300">
    <property type="match status" value="2"/>
</dbReference>
<proteinExistence type="predicted"/>
<dbReference type="InterPro" id="IPR046335">
    <property type="entry name" value="LacI/GalR-like_sensor"/>
</dbReference>
<evidence type="ECO:0000256" key="1">
    <source>
        <dbReference type="ARBA" id="ARBA00023015"/>
    </source>
</evidence>
<dbReference type="SMART" id="SM00354">
    <property type="entry name" value="HTH_LACI"/>
    <property type="match status" value="1"/>
</dbReference>
<dbReference type="SUPFAM" id="SSF47413">
    <property type="entry name" value="lambda repressor-like DNA-binding domains"/>
    <property type="match status" value="1"/>
</dbReference>
<dbReference type="PROSITE" id="PS00356">
    <property type="entry name" value="HTH_LACI_1"/>
    <property type="match status" value="1"/>
</dbReference>
<dbReference type="Proteomes" id="UP000095039">
    <property type="component" value="Unassembled WGS sequence"/>
</dbReference>
<comment type="caution">
    <text evidence="5">The sequence shown here is derived from an EMBL/GenBank/DDBJ whole genome shotgun (WGS) entry which is preliminary data.</text>
</comment>
<evidence type="ECO:0000256" key="2">
    <source>
        <dbReference type="ARBA" id="ARBA00023125"/>
    </source>
</evidence>
<keyword evidence="2" id="KW-0238">DNA-binding</keyword>
<dbReference type="Pfam" id="PF13377">
    <property type="entry name" value="Peripla_BP_3"/>
    <property type="match status" value="1"/>
</dbReference>
<dbReference type="Pfam" id="PF00356">
    <property type="entry name" value="LacI"/>
    <property type="match status" value="1"/>
</dbReference>
<evidence type="ECO:0000313" key="5">
    <source>
        <dbReference type="EMBL" id="OEE58536.1"/>
    </source>
</evidence>
<feature type="domain" description="HTH lacI-type" evidence="4">
    <location>
        <begin position="1"/>
        <end position="53"/>
    </location>
</feature>
<dbReference type="CDD" id="cd01392">
    <property type="entry name" value="HTH_LacI"/>
    <property type="match status" value="1"/>
</dbReference>
<accession>A0A1E5BZ36</accession>
<keyword evidence="6" id="KW-1185">Reference proteome</keyword>
<dbReference type="PANTHER" id="PTHR30146">
    <property type="entry name" value="LACI-RELATED TRANSCRIPTIONAL REPRESSOR"/>
    <property type="match status" value="1"/>
</dbReference>
<dbReference type="EMBL" id="AJWN02000092">
    <property type="protein sequence ID" value="OEE58536.1"/>
    <property type="molecule type" value="Genomic_DNA"/>
</dbReference>
<dbReference type="PANTHER" id="PTHR30146:SF109">
    <property type="entry name" value="HTH-TYPE TRANSCRIPTIONAL REGULATOR GALS"/>
    <property type="match status" value="1"/>
</dbReference>
<keyword evidence="1" id="KW-0805">Transcription regulation</keyword>
<gene>
    <name evidence="5" type="ORF">A1OK_14865</name>
</gene>
<evidence type="ECO:0000256" key="3">
    <source>
        <dbReference type="ARBA" id="ARBA00023163"/>
    </source>
</evidence>
<name>A0A1E5BZ36_9GAMM</name>
<dbReference type="InterPro" id="IPR028082">
    <property type="entry name" value="Peripla_BP_I"/>
</dbReference>
<evidence type="ECO:0000259" key="4">
    <source>
        <dbReference type="PROSITE" id="PS50932"/>
    </source>
</evidence>